<organism evidence="2 3">
    <name type="scientific">Candidatus Uhrbacteria bacterium CG10_big_fil_rev_8_21_14_0_10_48_16</name>
    <dbReference type="NCBI Taxonomy" id="1975038"/>
    <lineage>
        <taxon>Bacteria</taxon>
        <taxon>Candidatus Uhriibacteriota</taxon>
    </lineage>
</organism>
<comment type="caution">
    <text evidence="2">The sequence shown here is derived from an EMBL/GenBank/DDBJ whole genome shotgun (WGS) entry which is preliminary data.</text>
</comment>
<proteinExistence type="predicted"/>
<evidence type="ECO:0008006" key="4">
    <source>
        <dbReference type="Google" id="ProtNLM"/>
    </source>
</evidence>
<keyword evidence="1" id="KW-1133">Transmembrane helix</keyword>
<feature type="transmembrane region" description="Helical" evidence="1">
    <location>
        <begin position="38"/>
        <end position="68"/>
    </location>
</feature>
<sequence>MKKYYFLLLSSLLVLVPNVLLGATLDNPLGTTNIREVIARIIQSILGVTGSLALLMFIYGGFLFLISAGEAERVKKGKEVMKWAILGLVVIIGAYMIVSTIVTALETGTVG</sequence>
<dbReference type="Pfam" id="PF18895">
    <property type="entry name" value="T4SS_pilin"/>
    <property type="match status" value="1"/>
</dbReference>
<evidence type="ECO:0000313" key="2">
    <source>
        <dbReference type="EMBL" id="PJE76385.1"/>
    </source>
</evidence>
<keyword evidence="1" id="KW-0472">Membrane</keyword>
<evidence type="ECO:0000313" key="3">
    <source>
        <dbReference type="Proteomes" id="UP000231436"/>
    </source>
</evidence>
<reference evidence="3" key="1">
    <citation type="submission" date="2017-09" db="EMBL/GenBank/DDBJ databases">
        <title>Depth-based differentiation of microbial function through sediment-hosted aquifers and enrichment of novel symbionts in the deep terrestrial subsurface.</title>
        <authorList>
            <person name="Probst A.J."/>
            <person name="Ladd B."/>
            <person name="Jarett J.K."/>
            <person name="Geller-Mcgrath D.E."/>
            <person name="Sieber C.M.K."/>
            <person name="Emerson J.B."/>
            <person name="Anantharaman K."/>
            <person name="Thomas B.C."/>
            <person name="Malmstrom R."/>
            <person name="Stieglmeier M."/>
            <person name="Klingl A."/>
            <person name="Woyke T."/>
            <person name="Ryan C.M."/>
            <person name="Banfield J.F."/>
        </authorList>
    </citation>
    <scope>NUCLEOTIDE SEQUENCE [LARGE SCALE GENOMIC DNA]</scope>
</reference>
<keyword evidence="1" id="KW-0812">Transmembrane</keyword>
<protein>
    <recommendedName>
        <fullName evidence="4">TrbC/VIRB2 family protein</fullName>
    </recommendedName>
</protein>
<dbReference type="EMBL" id="PFEU01000026">
    <property type="protein sequence ID" value="PJE76385.1"/>
    <property type="molecule type" value="Genomic_DNA"/>
</dbReference>
<name>A0A2M8LG26_9BACT</name>
<dbReference type="InterPro" id="IPR043993">
    <property type="entry name" value="T4SS_pilin"/>
</dbReference>
<dbReference type="Proteomes" id="UP000231436">
    <property type="component" value="Unassembled WGS sequence"/>
</dbReference>
<gene>
    <name evidence="2" type="ORF">COV05_04825</name>
</gene>
<dbReference type="AlphaFoldDB" id="A0A2M8LG26"/>
<evidence type="ECO:0000256" key="1">
    <source>
        <dbReference type="SAM" id="Phobius"/>
    </source>
</evidence>
<accession>A0A2M8LG26</accession>
<feature type="transmembrane region" description="Helical" evidence="1">
    <location>
        <begin position="80"/>
        <end position="105"/>
    </location>
</feature>